<evidence type="ECO:0000259" key="2">
    <source>
        <dbReference type="PROSITE" id="PS51968"/>
    </source>
</evidence>
<dbReference type="Pfam" id="PF04516">
    <property type="entry name" value="CP2"/>
    <property type="match status" value="1"/>
</dbReference>
<accession>A0A6H0XP24</accession>
<dbReference type="GO" id="GO:0000978">
    <property type="term" value="F:RNA polymerase II cis-regulatory region sequence-specific DNA binding"/>
    <property type="evidence" value="ECO:0007669"/>
    <property type="project" value="TreeGrafter"/>
</dbReference>
<feature type="region of interest" description="Disordered" evidence="1">
    <location>
        <begin position="142"/>
        <end position="161"/>
    </location>
</feature>
<dbReference type="InterPro" id="IPR007604">
    <property type="entry name" value="CP2"/>
</dbReference>
<evidence type="ECO:0000313" key="3">
    <source>
        <dbReference type="EMBL" id="QIW96511.1"/>
    </source>
</evidence>
<name>A0A6H0XP24_9PEZI</name>
<proteinExistence type="predicted"/>
<dbReference type="PROSITE" id="PS51968">
    <property type="entry name" value="GRH_CP2_DB"/>
    <property type="match status" value="1"/>
</dbReference>
<dbReference type="OrthoDB" id="7680836at2759"/>
<dbReference type="GO" id="GO:0001228">
    <property type="term" value="F:DNA-binding transcription activator activity, RNA polymerase II-specific"/>
    <property type="evidence" value="ECO:0007669"/>
    <property type="project" value="TreeGrafter"/>
</dbReference>
<evidence type="ECO:0000256" key="1">
    <source>
        <dbReference type="SAM" id="MobiDB-lite"/>
    </source>
</evidence>
<feature type="region of interest" description="Disordered" evidence="1">
    <location>
        <begin position="1"/>
        <end position="27"/>
    </location>
</feature>
<dbReference type="EMBL" id="CP051139">
    <property type="protein sequence ID" value="QIW96511.1"/>
    <property type="molecule type" value="Genomic_DNA"/>
</dbReference>
<protein>
    <recommendedName>
        <fullName evidence="2">Grh/CP2 DB domain-containing protein</fullName>
    </recommendedName>
</protein>
<reference evidence="3 4" key="1">
    <citation type="journal article" date="2016" name="Sci. Rep.">
        <title>Peltaster fructicola genome reveals evolution from an invasive phytopathogen to an ectophytic parasite.</title>
        <authorList>
            <person name="Xu C."/>
            <person name="Chen H."/>
            <person name="Gleason M.L."/>
            <person name="Xu J.R."/>
            <person name="Liu H."/>
            <person name="Zhang R."/>
            <person name="Sun G."/>
        </authorList>
    </citation>
    <scope>NUCLEOTIDE SEQUENCE [LARGE SCALE GENOMIC DNA]</scope>
    <source>
        <strain evidence="3 4">LNHT1506</strain>
    </source>
</reference>
<dbReference type="AlphaFoldDB" id="A0A6H0XP24"/>
<feature type="domain" description="Grh/CP2 DB" evidence="2">
    <location>
        <begin position="211"/>
        <end position="458"/>
    </location>
</feature>
<organism evidence="3 4">
    <name type="scientific">Peltaster fructicola</name>
    <dbReference type="NCBI Taxonomy" id="286661"/>
    <lineage>
        <taxon>Eukaryota</taxon>
        <taxon>Fungi</taxon>
        <taxon>Dikarya</taxon>
        <taxon>Ascomycota</taxon>
        <taxon>Pezizomycotina</taxon>
        <taxon>Dothideomycetes</taxon>
        <taxon>Dothideomycetes incertae sedis</taxon>
        <taxon>Peltaster</taxon>
    </lineage>
</organism>
<keyword evidence="4" id="KW-1185">Reference proteome</keyword>
<dbReference type="Proteomes" id="UP000503462">
    <property type="component" value="Chromosome 1"/>
</dbReference>
<sequence length="459" mass="51517">MSSQSIDLAPFDDAPPQNEWFSQHATTSTPSAAWTSHDVKFDTQIQNTQTVKDYIAELEAQYSTDANAIDSCPPAASCVSSEFESLPMFDRTSLRVPSIAMWHDLEITQRAPSWQQYGTKSPMREQHAQPLSCEDDFVLRRLGGPSKSERQGSDKTSYGLTSTQYDDLQPIASPASNVLSKACAALQGSCLHSDDSDCYPRHDSFSTPWDTDSRWRVLLLAPTTLAESREETPVTYLNKGRLYDLHILDTAHQRHAPSAYRTCVRLAFEDDAVGEEQGSPASWWRMWEEIRGTAEAGKEQRLAQAIEYVPWSSLLADHRGVPQQSSMPHLESVSLDGFNLLWSASESALCSITVRFHFLSTDFTRLKGIKGRMIRLCIETQAIGGDPAAAEIRYCRIKLFRDHGAERKLAIDIAHVKKSIHKIHERLRQLMSNVQTPHRRSSQIAPPPSDLQIEFARSP</sequence>
<dbReference type="InterPro" id="IPR040167">
    <property type="entry name" value="TF_CP2-like"/>
</dbReference>
<dbReference type="PANTHER" id="PTHR11037">
    <property type="entry name" value="TRANSCRIPTION FACTOR CP2"/>
    <property type="match status" value="1"/>
</dbReference>
<gene>
    <name evidence="3" type="ORF">AMS68_002029</name>
</gene>
<dbReference type="GO" id="GO:0005634">
    <property type="term" value="C:nucleus"/>
    <property type="evidence" value="ECO:0007669"/>
    <property type="project" value="TreeGrafter"/>
</dbReference>
<evidence type="ECO:0000313" key="4">
    <source>
        <dbReference type="Proteomes" id="UP000503462"/>
    </source>
</evidence>
<dbReference type="PANTHER" id="PTHR11037:SF20">
    <property type="entry name" value="PROTEIN GRAINYHEAD"/>
    <property type="match status" value="1"/>
</dbReference>